<comment type="similarity">
    <text evidence="1">Belongs to the disease resistance NB-LRR family.</text>
</comment>
<evidence type="ECO:0000313" key="8">
    <source>
        <dbReference type="Proteomes" id="UP001055439"/>
    </source>
</evidence>
<sequence>MPYQSCCKIPGKLADFVEGEACKVVGVKEEIETFERRIEKIKAFLQHAERQHGDTILRAWVMESKDLMYDADDIFDVFMLRGGYLLEARPSASLFICFLPASDVSNIAMR</sequence>
<keyword evidence="8" id="KW-1185">Reference proteome</keyword>
<evidence type="ECO:0000256" key="5">
    <source>
        <dbReference type="ARBA" id="ARBA00022821"/>
    </source>
</evidence>
<evidence type="ECO:0000259" key="6">
    <source>
        <dbReference type="Pfam" id="PF18052"/>
    </source>
</evidence>
<proteinExistence type="inferred from homology"/>
<reference evidence="7" key="1">
    <citation type="submission" date="2022-05" db="EMBL/GenBank/DDBJ databases">
        <title>The Musa troglodytarum L. genome provides insights into the mechanism of non-climacteric behaviour and enrichment of carotenoids.</title>
        <authorList>
            <person name="Wang J."/>
        </authorList>
    </citation>
    <scope>NUCLEOTIDE SEQUENCE</scope>
    <source>
        <tissue evidence="7">Leaf</tissue>
    </source>
</reference>
<feature type="domain" description="Disease resistance N-terminal" evidence="6">
    <location>
        <begin position="11"/>
        <end position="81"/>
    </location>
</feature>
<keyword evidence="5" id="KW-0611">Plant defense</keyword>
<dbReference type="AlphaFoldDB" id="A0A9E7HFV1"/>
<dbReference type="Gene3D" id="1.20.5.4130">
    <property type="match status" value="1"/>
</dbReference>
<dbReference type="Proteomes" id="UP001055439">
    <property type="component" value="Chromosome 8"/>
</dbReference>
<evidence type="ECO:0000313" key="7">
    <source>
        <dbReference type="EMBL" id="URE29402.1"/>
    </source>
</evidence>
<dbReference type="GO" id="GO:0006952">
    <property type="term" value="P:defense response"/>
    <property type="evidence" value="ECO:0007669"/>
    <property type="project" value="UniProtKB-KW"/>
</dbReference>
<accession>A0A9E7HFV1</accession>
<dbReference type="InterPro" id="IPR041118">
    <property type="entry name" value="Rx_N"/>
</dbReference>
<dbReference type="GO" id="GO:0000166">
    <property type="term" value="F:nucleotide binding"/>
    <property type="evidence" value="ECO:0007669"/>
    <property type="project" value="UniProtKB-KW"/>
</dbReference>
<keyword evidence="2" id="KW-0433">Leucine-rich repeat</keyword>
<dbReference type="Pfam" id="PF18052">
    <property type="entry name" value="Rx_N"/>
    <property type="match status" value="1"/>
</dbReference>
<dbReference type="CDD" id="cd14798">
    <property type="entry name" value="RX-CC_like"/>
    <property type="match status" value="1"/>
</dbReference>
<organism evidence="7 8">
    <name type="scientific">Musa troglodytarum</name>
    <name type="common">fe'i banana</name>
    <dbReference type="NCBI Taxonomy" id="320322"/>
    <lineage>
        <taxon>Eukaryota</taxon>
        <taxon>Viridiplantae</taxon>
        <taxon>Streptophyta</taxon>
        <taxon>Embryophyta</taxon>
        <taxon>Tracheophyta</taxon>
        <taxon>Spermatophyta</taxon>
        <taxon>Magnoliopsida</taxon>
        <taxon>Liliopsida</taxon>
        <taxon>Zingiberales</taxon>
        <taxon>Musaceae</taxon>
        <taxon>Musa</taxon>
    </lineage>
</organism>
<evidence type="ECO:0000256" key="1">
    <source>
        <dbReference type="ARBA" id="ARBA00008894"/>
    </source>
</evidence>
<keyword evidence="4" id="KW-0547">Nucleotide-binding</keyword>
<evidence type="ECO:0000256" key="4">
    <source>
        <dbReference type="ARBA" id="ARBA00022741"/>
    </source>
</evidence>
<dbReference type="OrthoDB" id="767398at2759"/>
<evidence type="ECO:0000256" key="3">
    <source>
        <dbReference type="ARBA" id="ARBA00022737"/>
    </source>
</evidence>
<name>A0A9E7HFV1_9LILI</name>
<keyword evidence="3" id="KW-0677">Repeat</keyword>
<gene>
    <name evidence="7" type="ORF">MUK42_35224</name>
</gene>
<protein>
    <submittedName>
        <fullName evidence="7">Disease resistance protein</fullName>
    </submittedName>
</protein>
<dbReference type="EMBL" id="CP097510">
    <property type="protein sequence ID" value="URE29402.1"/>
    <property type="molecule type" value="Genomic_DNA"/>
</dbReference>
<dbReference type="InterPro" id="IPR038005">
    <property type="entry name" value="RX-like_CC"/>
</dbReference>
<evidence type="ECO:0000256" key="2">
    <source>
        <dbReference type="ARBA" id="ARBA00022614"/>
    </source>
</evidence>